<evidence type="ECO:0000256" key="5">
    <source>
        <dbReference type="SAM" id="MobiDB-lite"/>
    </source>
</evidence>
<proteinExistence type="evidence at transcript level"/>
<feature type="compositionally biased region" description="Basic and acidic residues" evidence="5">
    <location>
        <begin position="1250"/>
        <end position="1265"/>
    </location>
</feature>
<feature type="region of interest" description="Disordered" evidence="5">
    <location>
        <begin position="642"/>
        <end position="686"/>
    </location>
</feature>
<dbReference type="GO" id="GO:0002039">
    <property type="term" value="F:p53 binding"/>
    <property type="evidence" value="ECO:0007669"/>
    <property type="project" value="TreeGrafter"/>
</dbReference>
<organism evidence="7">
    <name type="scientific">Ceratitis capitata</name>
    <name type="common">Mediterranean fruit fly</name>
    <name type="synonym">Tephritis capitata</name>
    <dbReference type="NCBI Taxonomy" id="7213"/>
    <lineage>
        <taxon>Eukaryota</taxon>
        <taxon>Metazoa</taxon>
        <taxon>Ecdysozoa</taxon>
        <taxon>Arthropoda</taxon>
        <taxon>Hexapoda</taxon>
        <taxon>Insecta</taxon>
        <taxon>Pterygota</taxon>
        <taxon>Neoptera</taxon>
        <taxon>Endopterygota</taxon>
        <taxon>Diptera</taxon>
        <taxon>Brachycera</taxon>
        <taxon>Muscomorpha</taxon>
        <taxon>Tephritoidea</taxon>
        <taxon>Tephritidae</taxon>
        <taxon>Ceratitis</taxon>
        <taxon>Ceratitis</taxon>
    </lineage>
</organism>
<feature type="region of interest" description="Disordered" evidence="5">
    <location>
        <begin position="963"/>
        <end position="1008"/>
    </location>
</feature>
<feature type="compositionally biased region" description="Basic residues" evidence="5">
    <location>
        <begin position="667"/>
        <end position="676"/>
    </location>
</feature>
<evidence type="ECO:0000256" key="2">
    <source>
        <dbReference type="ARBA" id="ARBA00023015"/>
    </source>
</evidence>
<dbReference type="GO" id="GO:0045944">
    <property type="term" value="P:positive regulation of transcription by RNA polymerase II"/>
    <property type="evidence" value="ECO:0007669"/>
    <property type="project" value="TreeGrafter"/>
</dbReference>
<reference evidence="7" key="1">
    <citation type="submission" date="2013-07" db="EMBL/GenBank/DDBJ databases">
        <authorList>
            <person name="Geib S."/>
        </authorList>
    </citation>
    <scope>NUCLEOTIDE SEQUENCE</scope>
</reference>
<dbReference type="Gene3D" id="1.10.20.10">
    <property type="entry name" value="Histone, subunit A"/>
    <property type="match status" value="1"/>
</dbReference>
<evidence type="ECO:0000256" key="4">
    <source>
        <dbReference type="ARBA" id="ARBA00023242"/>
    </source>
</evidence>
<dbReference type="InterPro" id="IPR009072">
    <property type="entry name" value="Histone-fold"/>
</dbReference>
<feature type="region of interest" description="Disordered" evidence="5">
    <location>
        <begin position="1226"/>
        <end position="1265"/>
    </location>
</feature>
<evidence type="ECO:0000259" key="6">
    <source>
        <dbReference type="SMART" id="SM00576"/>
    </source>
</evidence>
<sequence>MSDRYMRDVLRLAVAQVCLTIGYHVIQGTPLELLQDILHKFLKEFARDLKRQVEHYNRTEANMDDTFITLRNLDININELLDYMYNVEPVQLAIDLPKFPAHKNTNLNFLKPGSKEVLIRPVHIYEYLPPMLQSNSSTYKLISNSLTIQVPKSLERYQITCGNSVGAPMVSNKRLLESMSGSELSTVCLKTPASCTLILDDEGRPTREISSVVMTTGGFISPAIEGKVADTLIPKFVEKLLGLDSPPALSPPPTPIGEMNRAKDRKQHGNDTVIGCSSQSDKMSTIRTQLLEGDRRSICLGSHSKECLTNRSAAVSDIVNSIVPKKSVQSHITQHVMQVPTLASKLLKKAKKKNVLNFQNSLTSNPNGPEQYNAEATFVSYRAAATEKTQRKSKKNVQKMFKTEIDPSAMSSDYSNTVLQRLKIEKFIKKQSKYQKKLLHRQKNSNQTKNNSNTSLTTISQNELSLPISDPQLPTDVPFMEDSIPVRVSHEGAQTCLTTHFSLSPQPSPAPQSIMQDNISNDDSRNINEVGIGNTQMPAIVTLSYDKRSLPGAKLSAELDRNKLNIFKKISKPKTQKSPNINHITNNNGHLISLPCGTTITPAPTTSKRLIFAEGSLVSTELTENSLNALLNCDFRGSLDLSNSSSPGDIKPNVLSNTSSHVEGLNKPKKRGRKPGSKNLPKPAMVTPKNITDIAHSPKVKKFKNFKYDYSYPLLFENANLVSDKMNTGIASNNLIPNISHGEYVGTSDLAAKYNRKERKKTKSKSLTLNMSTESNLFKTDAEGPSKEEVNTINKKLMRMDTVLESLGTLNQEPIETDIDITKSHITKSSSYKSSTSKKRSSSQGSLLQQPDSNLIPILPSSKFLPAAGLVKMPDLLKLCPFPPGPGLIPPTAQNLLFPRLRPSIPLTLPNFQPYGVIKPINPESPPNYLDPFLSQRSAERNYCSVPPFVPESMKLAPISEIKKSERDCPRTSKFQQSNTEGEKIPKTPDTWETHEKTTPTPTGGIPIKACEPHLQSELPIKSPNASTENQPFSGGMFSPNTSPNTALVKSSIVTPMLNTDDPIELSDDSVDCSSTTVLDMLSSNNRKELNLLFPQMEDYMSISNDPTSSRDQKKSKKANKFIKNSKKKFSIPTDNLPQLDLLSTEKGGVGKLAGGSDLIPLISTGSAYSAKTIPSTSLTATVASSFSLSKSDIYPSNAFENSLSSTNIEGNEVFSLNMELLRKKKDHKRLKKLKEDKVKKKKDKRSKNRERLDHPDKGLHWSEKSCKDKLKEALHCNEDQQEIKKDLLKKLKKDKKKNISS</sequence>
<dbReference type="GO" id="GO:0046982">
    <property type="term" value="F:protein heterodimerization activity"/>
    <property type="evidence" value="ECO:0007669"/>
    <property type="project" value="InterPro"/>
</dbReference>
<evidence type="ECO:0000256" key="1">
    <source>
        <dbReference type="ARBA" id="ARBA00004123"/>
    </source>
</evidence>
<dbReference type="PANTHER" id="PTHR46452">
    <property type="entry name" value="TRANSCRIPTION INITIATION FACTOR TFIID SUBUNIT 3"/>
    <property type="match status" value="1"/>
</dbReference>
<dbReference type="EMBL" id="GAMC01013718">
    <property type="protein sequence ID" value="JAB92837.1"/>
    <property type="molecule type" value="mRNA"/>
</dbReference>
<dbReference type="PANTHER" id="PTHR46452:SF1">
    <property type="entry name" value="TRANSCRIPTION INITIATION FACTOR TFIID SUBUNIT 3"/>
    <property type="match status" value="1"/>
</dbReference>
<evidence type="ECO:0000313" key="7">
    <source>
        <dbReference type="EMBL" id="JAB92837.1"/>
    </source>
</evidence>
<dbReference type="Pfam" id="PF07524">
    <property type="entry name" value="Bromo_TP"/>
    <property type="match status" value="1"/>
</dbReference>
<feature type="compositionally biased region" description="Low complexity" evidence="5">
    <location>
        <begin position="999"/>
        <end position="1008"/>
    </location>
</feature>
<keyword evidence="2" id="KW-0805">Transcription regulation</keyword>
<dbReference type="GO" id="GO:0003743">
    <property type="term" value="F:translation initiation factor activity"/>
    <property type="evidence" value="ECO:0007669"/>
    <property type="project" value="UniProtKB-KW"/>
</dbReference>
<evidence type="ECO:0000256" key="3">
    <source>
        <dbReference type="ARBA" id="ARBA00023163"/>
    </source>
</evidence>
<reference evidence="7" key="2">
    <citation type="journal article" date="2014" name="BMC Genomics">
        <title>A genomic perspective to assessing quality of mass-reared SIT flies used in Mediterranean fruit fly (Ceratitis capitata) eradication in California.</title>
        <authorList>
            <person name="Calla B."/>
            <person name="Hall B."/>
            <person name="Hou S."/>
            <person name="Geib S.M."/>
        </authorList>
    </citation>
    <scope>NUCLEOTIDE SEQUENCE</scope>
</reference>
<dbReference type="OrthoDB" id="436852at2759"/>
<feature type="domain" description="Bromodomain associated" evidence="6">
    <location>
        <begin position="3"/>
        <end position="79"/>
    </location>
</feature>
<keyword evidence="7" id="KW-0648">Protein biosynthesis</keyword>
<gene>
    <name evidence="7" type="primary">TAF3</name>
</gene>
<accession>W8B2R8</accession>
<keyword evidence="7" id="KW-0396">Initiation factor</keyword>
<feature type="region of interest" description="Disordered" evidence="5">
    <location>
        <begin position="827"/>
        <end position="852"/>
    </location>
</feature>
<comment type="subcellular location">
    <subcellularLocation>
        <location evidence="1">Nucleus</location>
    </subcellularLocation>
</comment>
<feature type="compositionally biased region" description="Basic residues" evidence="5">
    <location>
        <begin position="1240"/>
        <end position="1249"/>
    </location>
</feature>
<protein>
    <submittedName>
        <fullName evidence="7">Transcription initiation factor TFIID subunit 3</fullName>
    </submittedName>
</protein>
<feature type="region of interest" description="Disordered" evidence="5">
    <location>
        <begin position="435"/>
        <end position="455"/>
    </location>
</feature>
<feature type="compositionally biased region" description="Basic and acidic residues" evidence="5">
    <location>
        <begin position="981"/>
        <end position="998"/>
    </location>
</feature>
<dbReference type="GO" id="GO:0005669">
    <property type="term" value="C:transcription factor TFIID complex"/>
    <property type="evidence" value="ECO:0007669"/>
    <property type="project" value="TreeGrafter"/>
</dbReference>
<keyword evidence="4" id="KW-0539">Nucleus</keyword>
<feature type="compositionally biased region" description="Low complexity" evidence="5">
    <location>
        <begin position="444"/>
        <end position="455"/>
    </location>
</feature>
<name>W8B2R8_CERCA</name>
<keyword evidence="3" id="KW-0804">Transcription</keyword>
<dbReference type="SMART" id="SM00576">
    <property type="entry name" value="BTP"/>
    <property type="match status" value="1"/>
</dbReference>
<dbReference type="InterPro" id="IPR006565">
    <property type="entry name" value="BTP"/>
</dbReference>